<dbReference type="GO" id="GO:0009088">
    <property type="term" value="P:threonine biosynthetic process"/>
    <property type="evidence" value="ECO:0007669"/>
    <property type="project" value="TreeGrafter"/>
</dbReference>
<reference evidence="3 4" key="1">
    <citation type="submission" date="2019-05" db="EMBL/GenBank/DDBJ databases">
        <authorList>
            <person name="Lee S.D."/>
        </authorList>
    </citation>
    <scope>NUCLEOTIDE SEQUENCE [LARGE SCALE GENOMIC DNA]</scope>
    <source>
        <strain evidence="3 4">C5-26</strain>
    </source>
</reference>
<dbReference type="Pfam" id="PF01636">
    <property type="entry name" value="APH"/>
    <property type="match status" value="1"/>
</dbReference>
<protein>
    <submittedName>
        <fullName evidence="3">Aminoglycoside phosphotransferase</fullName>
    </submittedName>
</protein>
<dbReference type="PANTHER" id="PTHR21064">
    <property type="entry name" value="AMINOGLYCOSIDE PHOSPHOTRANSFERASE DOMAIN-CONTAINING PROTEIN-RELATED"/>
    <property type="match status" value="1"/>
</dbReference>
<dbReference type="PANTHER" id="PTHR21064:SF6">
    <property type="entry name" value="AMINOGLYCOSIDE PHOSPHOTRANSFERASE DOMAIN-CONTAINING PROTEIN"/>
    <property type="match status" value="1"/>
</dbReference>
<keyword evidence="4" id="KW-1185">Reference proteome</keyword>
<dbReference type="InterPro" id="IPR050249">
    <property type="entry name" value="Pseudomonas-type_ThrB"/>
</dbReference>
<evidence type="ECO:0000256" key="1">
    <source>
        <dbReference type="ARBA" id="ARBA00038240"/>
    </source>
</evidence>
<dbReference type="InterPro" id="IPR002575">
    <property type="entry name" value="Aminoglycoside_PTrfase"/>
</dbReference>
<reference evidence="3 4" key="2">
    <citation type="submission" date="2019-08" db="EMBL/GenBank/DDBJ databases">
        <title>Jejuicoccus antrihumi gen. nov., sp. nov., a new member of the family Dermacoccaceae isolated from a cave.</title>
        <authorList>
            <person name="Schumann P."/>
            <person name="Kim I.S."/>
        </authorList>
    </citation>
    <scope>NUCLEOTIDE SEQUENCE [LARGE SCALE GENOMIC DNA]</scope>
    <source>
        <strain evidence="3 4">C5-26</strain>
    </source>
</reference>
<dbReference type="EMBL" id="VCQV01000062">
    <property type="protein sequence ID" value="TWP32688.1"/>
    <property type="molecule type" value="Genomic_DNA"/>
</dbReference>
<accession>A0A563DQW9</accession>
<feature type="domain" description="Aminoglycoside phosphotransferase" evidence="2">
    <location>
        <begin position="34"/>
        <end position="266"/>
    </location>
</feature>
<comment type="similarity">
    <text evidence="1">Belongs to the pseudomonas-type ThrB family.</text>
</comment>
<dbReference type="RefSeq" id="WP_146321130.1">
    <property type="nucleotide sequence ID" value="NZ_VCQV01000062.1"/>
</dbReference>
<proteinExistence type="inferred from homology"/>
<organism evidence="3 4">
    <name type="scientific">Leekyejoonella antrihumi</name>
    <dbReference type="NCBI Taxonomy" id="1660198"/>
    <lineage>
        <taxon>Bacteria</taxon>
        <taxon>Bacillati</taxon>
        <taxon>Actinomycetota</taxon>
        <taxon>Actinomycetes</taxon>
        <taxon>Micrococcales</taxon>
        <taxon>Dermacoccaceae</taxon>
        <taxon>Leekyejoonella</taxon>
    </lineage>
</organism>
<name>A0A563DQW9_9MICO</name>
<dbReference type="SUPFAM" id="SSF56112">
    <property type="entry name" value="Protein kinase-like (PK-like)"/>
    <property type="match status" value="1"/>
</dbReference>
<comment type="caution">
    <text evidence="3">The sequence shown here is derived from an EMBL/GenBank/DDBJ whole genome shotgun (WGS) entry which is preliminary data.</text>
</comment>
<dbReference type="Proteomes" id="UP000320244">
    <property type="component" value="Unassembled WGS sequence"/>
</dbReference>
<dbReference type="GO" id="GO:0004413">
    <property type="term" value="F:homoserine kinase activity"/>
    <property type="evidence" value="ECO:0007669"/>
    <property type="project" value="TreeGrafter"/>
</dbReference>
<dbReference type="OrthoDB" id="241498at2"/>
<evidence type="ECO:0000313" key="4">
    <source>
        <dbReference type="Proteomes" id="UP000320244"/>
    </source>
</evidence>
<gene>
    <name evidence="3" type="ORF">FGL98_23640</name>
</gene>
<dbReference type="InterPro" id="IPR011009">
    <property type="entry name" value="Kinase-like_dom_sf"/>
</dbReference>
<dbReference type="AlphaFoldDB" id="A0A563DQW9"/>
<keyword evidence="3" id="KW-0808">Transferase</keyword>
<evidence type="ECO:0000259" key="2">
    <source>
        <dbReference type="Pfam" id="PF01636"/>
    </source>
</evidence>
<evidence type="ECO:0000313" key="3">
    <source>
        <dbReference type="EMBL" id="TWP32688.1"/>
    </source>
</evidence>
<dbReference type="Gene3D" id="3.90.1200.10">
    <property type="match status" value="1"/>
</dbReference>
<sequence length="329" mass="37502">MTVDSTEDDLVAREALIRYDFSARTDIRMINLSENATYLVHDPTTGRDGILRVHREGYHPVRSIESELMWLDALRRDAGVETPISVRARDGARVITVHRESRQRHAVLFEKIGGIEPDEDAVCATDFKTLGALTARLHRHARTWRRPRQFHRFSWDWDHTLGKQPRWGRWQDGIGIGIGELSHLSEVATLIGQRLRAYGASADRFGLVHADLRLANLLVDDGHINVIDFDDSGFSWYLYDFGSAVSFIEDDPRLPEWRSAWIAGYRDVATLTSEEEQMLDTFVMLRRFMLVAWMGSHSHAREVQEKGSDYTAGTCELGERYLSSSGASI</sequence>